<dbReference type="Gene3D" id="1.10.287.70">
    <property type="match status" value="1"/>
</dbReference>
<keyword evidence="8 11" id="KW-0496">Mitochondrion</keyword>
<feature type="transmembrane region" description="Helical" evidence="9">
    <location>
        <begin position="121"/>
        <end position="146"/>
    </location>
</feature>
<protein>
    <recommendedName>
        <fullName evidence="3 8">Cytochrome c oxidase subunit 3</fullName>
    </recommendedName>
</protein>
<dbReference type="GO" id="GO:0006123">
    <property type="term" value="P:mitochondrial electron transport, cytochrome c to oxygen"/>
    <property type="evidence" value="ECO:0007669"/>
    <property type="project" value="TreeGrafter"/>
</dbReference>
<dbReference type="EMBL" id="MG193509">
    <property type="protein sequence ID" value="AXS66438.1"/>
    <property type="molecule type" value="Genomic_DNA"/>
</dbReference>
<dbReference type="GO" id="GO:0004129">
    <property type="term" value="F:cytochrome-c oxidase activity"/>
    <property type="evidence" value="ECO:0007669"/>
    <property type="project" value="InterPro"/>
</dbReference>
<evidence type="ECO:0000256" key="7">
    <source>
        <dbReference type="ARBA" id="ARBA00023136"/>
    </source>
</evidence>
<dbReference type="Pfam" id="PF00510">
    <property type="entry name" value="COX3"/>
    <property type="match status" value="1"/>
</dbReference>
<evidence type="ECO:0000259" key="10">
    <source>
        <dbReference type="PROSITE" id="PS50253"/>
    </source>
</evidence>
<dbReference type="InterPro" id="IPR024791">
    <property type="entry name" value="Cyt_c/ubiquinol_Oxase_su3"/>
</dbReference>
<dbReference type="SUPFAM" id="SSF81452">
    <property type="entry name" value="Cytochrome c oxidase subunit III-like"/>
    <property type="match status" value="1"/>
</dbReference>
<dbReference type="GO" id="GO:0005739">
    <property type="term" value="C:mitochondrion"/>
    <property type="evidence" value="ECO:0007669"/>
    <property type="project" value="TreeGrafter"/>
</dbReference>
<dbReference type="FunFam" id="1.20.120.80:FF:000002">
    <property type="entry name" value="Cytochrome c oxidase subunit 3"/>
    <property type="match status" value="1"/>
</dbReference>
<sequence>MKQNHPFHLVNPSPWPILCSLNTLGITTGSIMFIHMLNNKLMMISFLSIILCSFQWWRDITRESTFQGNHTIKVLMNMKWGMILFITSEIFFFIAFFWSFLHSSLSPTIEIGLKWPPTNILTFNPLMIPLLNTIILLSSGVSITWAHQCIQENNLYQSMESMLITVTLGMYFSSLQLFEYMQSSFSISDSIYGSSFFLATGFHGIHVIIGSTFILINMSRIKLLHFSKNHHFGFEAAAWYWHFVDIVWLFLYLMIYWWGS</sequence>
<evidence type="ECO:0000256" key="4">
    <source>
        <dbReference type="ARBA" id="ARBA00022692"/>
    </source>
</evidence>
<dbReference type="GO" id="GO:0016020">
    <property type="term" value="C:membrane"/>
    <property type="evidence" value="ECO:0007669"/>
    <property type="project" value="UniProtKB-SubCell"/>
</dbReference>
<evidence type="ECO:0000313" key="11">
    <source>
        <dbReference type="EMBL" id="AXS66438.1"/>
    </source>
</evidence>
<evidence type="ECO:0000256" key="5">
    <source>
        <dbReference type="ARBA" id="ARBA00022967"/>
    </source>
</evidence>
<proteinExistence type="inferred from homology"/>
<geneLocation type="mitochondrion" evidence="11"/>
<evidence type="ECO:0000256" key="2">
    <source>
        <dbReference type="ARBA" id="ARBA00010581"/>
    </source>
</evidence>
<keyword evidence="6 9" id="KW-1133">Transmembrane helix</keyword>
<feature type="domain" description="Heme-copper oxidase subunit III family profile" evidence="10">
    <location>
        <begin position="3"/>
        <end position="260"/>
    </location>
</feature>
<evidence type="ECO:0000256" key="9">
    <source>
        <dbReference type="SAM" id="Phobius"/>
    </source>
</evidence>
<feature type="transmembrane region" description="Helical" evidence="9">
    <location>
        <begin position="237"/>
        <end position="258"/>
    </location>
</feature>
<evidence type="ECO:0000256" key="1">
    <source>
        <dbReference type="ARBA" id="ARBA00004141"/>
    </source>
</evidence>
<evidence type="ECO:0000256" key="8">
    <source>
        <dbReference type="RuleBase" id="RU003375"/>
    </source>
</evidence>
<dbReference type="InterPro" id="IPR013833">
    <property type="entry name" value="Cyt_c_oxidase_su3_a-hlx"/>
</dbReference>
<feature type="transmembrane region" description="Helical" evidence="9">
    <location>
        <begin position="78"/>
        <end position="101"/>
    </location>
</feature>
<dbReference type="PROSITE" id="PS50253">
    <property type="entry name" value="COX3"/>
    <property type="match status" value="1"/>
</dbReference>
<accession>A0A346RK41</accession>
<dbReference type="AlphaFoldDB" id="A0A346RK41"/>
<keyword evidence="4 8" id="KW-0812">Transmembrane</keyword>
<comment type="subcellular location">
    <subcellularLocation>
        <location evidence="1">Membrane</location>
        <topology evidence="1">Multi-pass membrane protein</topology>
    </subcellularLocation>
</comment>
<reference evidence="11" key="1">
    <citation type="journal article" date="2018" name="J. ISSAAS">
        <title>The contribution of mitochondrial metagenomics to large-scale data mining and phylogenetic analysis of Coleoptera.</title>
        <authorList>
            <person name="Miller K."/>
            <person name="Linard B."/>
            <person name="Motyka M."/>
            <person name="Bocek M."/>
            <person name="Vogler A.P."/>
        </authorList>
    </citation>
    <scope>NUCLEOTIDE SEQUENCE</scope>
</reference>
<name>A0A346RK41_9COLE</name>
<dbReference type="Gene3D" id="1.20.120.80">
    <property type="entry name" value="Cytochrome c oxidase, subunit III, four-helix bundle"/>
    <property type="match status" value="1"/>
</dbReference>
<feature type="transmembrane region" description="Helical" evidence="9">
    <location>
        <begin position="12"/>
        <end position="35"/>
    </location>
</feature>
<comment type="similarity">
    <text evidence="2 8">Belongs to the cytochrome c oxidase subunit 3 family.</text>
</comment>
<keyword evidence="5" id="KW-1278">Translocase</keyword>
<dbReference type="CDD" id="cd01665">
    <property type="entry name" value="Cyt_c_Oxidase_III"/>
    <property type="match status" value="1"/>
</dbReference>
<dbReference type="InterPro" id="IPR000298">
    <property type="entry name" value="Cyt_c_oxidase-like_su3"/>
</dbReference>
<keyword evidence="7 9" id="KW-0472">Membrane</keyword>
<comment type="function">
    <text evidence="8">Component of the cytochrome c oxidase, the last enzyme in the mitochondrial electron transport chain which drives oxidative phosphorylation. The respiratory chain contains 3 multisubunit complexes succinate dehydrogenase (complex II, CII), ubiquinol-cytochrome c oxidoreductase (cytochrome b-c1 complex, complex III, CIII) and cytochrome c oxidase (complex IV, CIV), that cooperate to transfer electrons derived from NADH and succinate to molecular oxygen, creating an electrochemical gradient over the inner membrane that drives transmembrane transport and the ATP synthase. Cytochrome c oxidase is the component of the respiratory chain that catalyzes the reduction of oxygen to water. Electrons originating from reduced cytochrome c in the intermembrane space (IMS) are transferred via the dinuclear copper A center (CU(A)) of subunit 2 and heme A of subunit 1 to the active site in subunit 1, a binuclear center (BNC) formed by heme A3 and copper B (CU(B)). The BNC reduces molecular oxygen to 2 water molecules using 4 electrons from cytochrome c in the IMS and 4 protons from the mitochondrial matrix.</text>
</comment>
<gene>
    <name evidence="11" type="primary">cox3</name>
</gene>
<dbReference type="InterPro" id="IPR035973">
    <property type="entry name" value="Cyt_c_oxidase_su3-like_sf"/>
</dbReference>
<organism evidence="11">
    <name type="scientific">Elateroidea sp. 5 KM-2017</name>
    <dbReference type="NCBI Taxonomy" id="2219428"/>
    <lineage>
        <taxon>Eukaryota</taxon>
        <taxon>Metazoa</taxon>
        <taxon>Ecdysozoa</taxon>
        <taxon>Arthropoda</taxon>
        <taxon>Hexapoda</taxon>
        <taxon>Insecta</taxon>
        <taxon>Pterygota</taxon>
        <taxon>Neoptera</taxon>
        <taxon>Endopterygota</taxon>
        <taxon>Coleoptera</taxon>
        <taxon>Polyphaga</taxon>
        <taxon>Elateriformia</taxon>
        <taxon>Elateroidea</taxon>
    </lineage>
</organism>
<dbReference type="PANTHER" id="PTHR11403:SF7">
    <property type="entry name" value="CYTOCHROME C OXIDASE SUBUNIT 3"/>
    <property type="match status" value="1"/>
</dbReference>
<evidence type="ECO:0000256" key="3">
    <source>
        <dbReference type="ARBA" id="ARBA00015944"/>
    </source>
</evidence>
<dbReference type="PANTHER" id="PTHR11403">
    <property type="entry name" value="CYTOCHROME C OXIDASE SUBUNIT III"/>
    <property type="match status" value="1"/>
</dbReference>
<feature type="transmembrane region" description="Helical" evidence="9">
    <location>
        <begin position="158"/>
        <end position="178"/>
    </location>
</feature>
<feature type="transmembrane region" description="Helical" evidence="9">
    <location>
        <begin position="190"/>
        <end position="216"/>
    </location>
</feature>
<evidence type="ECO:0000256" key="6">
    <source>
        <dbReference type="ARBA" id="ARBA00022989"/>
    </source>
</evidence>
<dbReference type="InterPro" id="IPR033945">
    <property type="entry name" value="Cyt_c_oxase_su3_dom"/>
</dbReference>